<sequence length="118" mass="13228">MAFIPPYIFPDISVQSVESNVINLNENCDTEAELTNMETLHKEKVNFVVKQYADVIPAGKSHISDKDNEDEDDEDIEDDDEFESADVEDLEEIDAQALYAEEPDASAADTNRPPRPPV</sequence>
<dbReference type="GO" id="GO:0005680">
    <property type="term" value="C:anaphase-promoting complex"/>
    <property type="evidence" value="ECO:0007669"/>
    <property type="project" value="InterPro"/>
</dbReference>
<dbReference type="WBParaSite" id="nRc.2.0.1.t09682-RA">
    <property type="protein sequence ID" value="nRc.2.0.1.t09682-RA"/>
    <property type="gene ID" value="nRc.2.0.1.g09682"/>
</dbReference>
<dbReference type="InterPro" id="IPR026182">
    <property type="entry name" value="ANAPC15"/>
</dbReference>
<dbReference type="Proteomes" id="UP000887565">
    <property type="component" value="Unplaced"/>
</dbReference>
<dbReference type="PANTHER" id="PTHR22526">
    <property type="entry name" value="ANAPHASE PROMOTING COMPLEX C SUBUNIT 15, PSEUDOGENE-RELATED"/>
    <property type="match status" value="1"/>
</dbReference>
<dbReference type="GO" id="GO:0051301">
    <property type="term" value="P:cell division"/>
    <property type="evidence" value="ECO:0007669"/>
    <property type="project" value="UniProtKB-KW"/>
</dbReference>
<comment type="similarity">
    <text evidence="2">Belongs to the APC15 family.</text>
</comment>
<keyword evidence="4" id="KW-0498">Mitosis</keyword>
<evidence type="ECO:0000313" key="7">
    <source>
        <dbReference type="Proteomes" id="UP000887565"/>
    </source>
</evidence>
<evidence type="ECO:0000256" key="6">
    <source>
        <dbReference type="SAM" id="MobiDB-lite"/>
    </source>
</evidence>
<keyword evidence="5" id="KW-0131">Cell cycle</keyword>
<dbReference type="GO" id="GO:0090266">
    <property type="term" value="P:regulation of mitotic cell cycle spindle assembly checkpoint"/>
    <property type="evidence" value="ECO:0007669"/>
    <property type="project" value="InterPro"/>
</dbReference>
<evidence type="ECO:0000256" key="4">
    <source>
        <dbReference type="ARBA" id="ARBA00022776"/>
    </source>
</evidence>
<organism evidence="7 8">
    <name type="scientific">Romanomermis culicivorax</name>
    <name type="common">Nematode worm</name>
    <dbReference type="NCBI Taxonomy" id="13658"/>
    <lineage>
        <taxon>Eukaryota</taxon>
        <taxon>Metazoa</taxon>
        <taxon>Ecdysozoa</taxon>
        <taxon>Nematoda</taxon>
        <taxon>Enoplea</taxon>
        <taxon>Dorylaimia</taxon>
        <taxon>Mermithida</taxon>
        <taxon>Mermithoidea</taxon>
        <taxon>Mermithidae</taxon>
        <taxon>Romanomermis</taxon>
    </lineage>
</organism>
<proteinExistence type="inferred from homology"/>
<accession>A0A915I7E3</accession>
<reference evidence="8" key="1">
    <citation type="submission" date="2022-11" db="UniProtKB">
        <authorList>
            <consortium name="WormBaseParasite"/>
        </authorList>
    </citation>
    <scope>IDENTIFICATION</scope>
</reference>
<keyword evidence="3" id="KW-0132">Cell division</keyword>
<evidence type="ECO:0000256" key="5">
    <source>
        <dbReference type="ARBA" id="ARBA00023306"/>
    </source>
</evidence>
<dbReference type="Pfam" id="PF15243">
    <property type="entry name" value="ANAPC15"/>
    <property type="match status" value="1"/>
</dbReference>
<evidence type="ECO:0000256" key="3">
    <source>
        <dbReference type="ARBA" id="ARBA00022618"/>
    </source>
</evidence>
<keyword evidence="7" id="KW-1185">Reference proteome</keyword>
<feature type="compositionally biased region" description="Acidic residues" evidence="6">
    <location>
        <begin position="67"/>
        <end position="87"/>
    </location>
</feature>
<comment type="pathway">
    <text evidence="1">Protein modification; protein ubiquitination.</text>
</comment>
<evidence type="ECO:0000313" key="8">
    <source>
        <dbReference type="WBParaSite" id="nRc.2.0.1.t09682-RA"/>
    </source>
</evidence>
<feature type="region of interest" description="Disordered" evidence="6">
    <location>
        <begin position="58"/>
        <end position="87"/>
    </location>
</feature>
<name>A0A915I7E3_ROMCU</name>
<feature type="region of interest" description="Disordered" evidence="6">
    <location>
        <begin position="99"/>
        <end position="118"/>
    </location>
</feature>
<dbReference type="AlphaFoldDB" id="A0A915I7E3"/>
<protein>
    <submittedName>
        <fullName evidence="8">Uncharacterized protein</fullName>
    </submittedName>
</protein>
<evidence type="ECO:0000256" key="2">
    <source>
        <dbReference type="ARBA" id="ARBA00009618"/>
    </source>
</evidence>
<dbReference type="PANTHER" id="PTHR22526:SF2">
    <property type="entry name" value="ANAPHASE PROMOTING COMPLEX C SUBUNIT 15, PSEUDOGENE-RELATED"/>
    <property type="match status" value="1"/>
</dbReference>
<evidence type="ECO:0000256" key="1">
    <source>
        <dbReference type="ARBA" id="ARBA00004906"/>
    </source>
</evidence>